<dbReference type="PROSITE" id="PS00217">
    <property type="entry name" value="SUGAR_TRANSPORT_2"/>
    <property type="match status" value="1"/>
</dbReference>
<dbReference type="Proteomes" id="UP000193986">
    <property type="component" value="Unassembled WGS sequence"/>
</dbReference>
<keyword evidence="4 9" id="KW-0812">Transmembrane</keyword>
<evidence type="ECO:0000256" key="7">
    <source>
        <dbReference type="ARBA" id="ARBA00049119"/>
    </source>
</evidence>
<evidence type="ECO:0000313" key="11">
    <source>
        <dbReference type="EMBL" id="ORY21515.1"/>
    </source>
</evidence>
<dbReference type="FunFam" id="1.20.1250.20:FF:000078">
    <property type="entry name" value="MFS maltose transporter, putative"/>
    <property type="match status" value="1"/>
</dbReference>
<dbReference type="InterPro" id="IPR003663">
    <property type="entry name" value="Sugar/inositol_transpt"/>
</dbReference>
<keyword evidence="3 8" id="KW-0813">Transport</keyword>
<dbReference type="SUPFAM" id="SSF103473">
    <property type="entry name" value="MFS general substrate transporter"/>
    <property type="match status" value="1"/>
</dbReference>
<dbReference type="GO" id="GO:0016020">
    <property type="term" value="C:membrane"/>
    <property type="evidence" value="ECO:0007669"/>
    <property type="project" value="UniProtKB-SubCell"/>
</dbReference>
<evidence type="ECO:0000259" key="10">
    <source>
        <dbReference type="PROSITE" id="PS50850"/>
    </source>
</evidence>
<evidence type="ECO:0000256" key="6">
    <source>
        <dbReference type="ARBA" id="ARBA00023136"/>
    </source>
</evidence>
<feature type="transmembrane region" description="Helical" evidence="9">
    <location>
        <begin position="250"/>
        <end position="270"/>
    </location>
</feature>
<dbReference type="AlphaFoldDB" id="A0A1Y2AHS5"/>
<feature type="transmembrane region" description="Helical" evidence="9">
    <location>
        <begin position="175"/>
        <end position="198"/>
    </location>
</feature>
<evidence type="ECO:0000313" key="12">
    <source>
        <dbReference type="Proteomes" id="UP000193986"/>
    </source>
</evidence>
<feature type="domain" description="Major facilitator superfamily (MFS) profile" evidence="10">
    <location>
        <begin position="72"/>
        <end position="518"/>
    </location>
</feature>
<dbReference type="InterPro" id="IPR005828">
    <property type="entry name" value="MFS_sugar_transport-like"/>
</dbReference>
<comment type="catalytic activity">
    <reaction evidence="7">
        <text>myo-inositol(out) + H(+)(out) = myo-inositol(in) + H(+)(in)</text>
        <dbReference type="Rhea" id="RHEA:60364"/>
        <dbReference type="ChEBI" id="CHEBI:15378"/>
        <dbReference type="ChEBI" id="CHEBI:17268"/>
    </reaction>
</comment>
<organism evidence="11 12">
    <name type="scientific">Naematelia encephala</name>
    <dbReference type="NCBI Taxonomy" id="71784"/>
    <lineage>
        <taxon>Eukaryota</taxon>
        <taxon>Fungi</taxon>
        <taxon>Dikarya</taxon>
        <taxon>Basidiomycota</taxon>
        <taxon>Agaricomycotina</taxon>
        <taxon>Tremellomycetes</taxon>
        <taxon>Tremellales</taxon>
        <taxon>Naemateliaceae</taxon>
        <taxon>Naematelia</taxon>
    </lineage>
</organism>
<dbReference type="EMBL" id="MCFC01000109">
    <property type="protein sequence ID" value="ORY21515.1"/>
    <property type="molecule type" value="Genomic_DNA"/>
</dbReference>
<dbReference type="NCBIfam" id="TIGR00879">
    <property type="entry name" value="SP"/>
    <property type="match status" value="1"/>
</dbReference>
<keyword evidence="12" id="KW-1185">Reference proteome</keyword>
<evidence type="ECO:0000256" key="8">
    <source>
        <dbReference type="RuleBase" id="RU003346"/>
    </source>
</evidence>
<keyword evidence="5 9" id="KW-1133">Transmembrane helix</keyword>
<feature type="transmembrane region" description="Helical" evidence="9">
    <location>
        <begin position="496"/>
        <end position="514"/>
    </location>
</feature>
<feature type="transmembrane region" description="Helical" evidence="9">
    <location>
        <begin position="210"/>
        <end position="230"/>
    </location>
</feature>
<feature type="transmembrane region" description="Helical" evidence="9">
    <location>
        <begin position="366"/>
        <end position="386"/>
    </location>
</feature>
<comment type="caution">
    <text evidence="11">The sequence shown here is derived from an EMBL/GenBank/DDBJ whole genome shotgun (WGS) entry which is preliminary data.</text>
</comment>
<dbReference type="STRING" id="71784.A0A1Y2AHS5"/>
<dbReference type="OrthoDB" id="6612291at2759"/>
<dbReference type="InterPro" id="IPR020846">
    <property type="entry name" value="MFS_dom"/>
</dbReference>
<feature type="transmembrane region" description="Helical" evidence="9">
    <location>
        <begin position="426"/>
        <end position="449"/>
    </location>
</feature>
<keyword evidence="6 9" id="KW-0472">Membrane</keyword>
<dbReference type="InParanoid" id="A0A1Y2AHS5"/>
<reference evidence="11 12" key="1">
    <citation type="submission" date="2016-07" db="EMBL/GenBank/DDBJ databases">
        <title>Pervasive Adenine N6-methylation of Active Genes in Fungi.</title>
        <authorList>
            <consortium name="DOE Joint Genome Institute"/>
            <person name="Mondo S.J."/>
            <person name="Dannebaum R.O."/>
            <person name="Kuo R.C."/>
            <person name="Labutti K."/>
            <person name="Haridas S."/>
            <person name="Kuo A."/>
            <person name="Salamov A."/>
            <person name="Ahrendt S.R."/>
            <person name="Lipzen A."/>
            <person name="Sullivan W."/>
            <person name="Andreopoulos W.B."/>
            <person name="Clum A."/>
            <person name="Lindquist E."/>
            <person name="Daum C."/>
            <person name="Ramamoorthy G.K."/>
            <person name="Gryganskyi A."/>
            <person name="Culley D."/>
            <person name="Magnuson J.K."/>
            <person name="James T.Y."/>
            <person name="O'Malley M.A."/>
            <person name="Stajich J.E."/>
            <person name="Spatafora J.W."/>
            <person name="Visel A."/>
            <person name="Grigoriev I.V."/>
        </authorList>
    </citation>
    <scope>NUCLEOTIDE SEQUENCE [LARGE SCALE GENOMIC DNA]</scope>
    <source>
        <strain evidence="11 12">68-887.2</strain>
    </source>
</reference>
<dbReference type="InterPro" id="IPR050360">
    <property type="entry name" value="MFS_Sugar_Transporters"/>
</dbReference>
<evidence type="ECO:0000256" key="9">
    <source>
        <dbReference type="SAM" id="Phobius"/>
    </source>
</evidence>
<evidence type="ECO:0000256" key="3">
    <source>
        <dbReference type="ARBA" id="ARBA00022448"/>
    </source>
</evidence>
<name>A0A1Y2AHS5_9TREE</name>
<dbReference type="PROSITE" id="PS50850">
    <property type="entry name" value="MFS"/>
    <property type="match status" value="1"/>
</dbReference>
<feature type="transmembrane region" description="Helical" evidence="9">
    <location>
        <begin position="461"/>
        <end position="484"/>
    </location>
</feature>
<protein>
    <submittedName>
        <fullName evidence="11">General substrate transporter</fullName>
    </submittedName>
</protein>
<proteinExistence type="inferred from homology"/>
<feature type="transmembrane region" description="Helical" evidence="9">
    <location>
        <begin position="152"/>
        <end position="169"/>
    </location>
</feature>
<dbReference type="GO" id="GO:0005351">
    <property type="term" value="F:carbohydrate:proton symporter activity"/>
    <property type="evidence" value="ECO:0007669"/>
    <property type="project" value="TreeGrafter"/>
</dbReference>
<evidence type="ECO:0000256" key="2">
    <source>
        <dbReference type="ARBA" id="ARBA00010992"/>
    </source>
</evidence>
<comment type="similarity">
    <text evidence="2 8">Belongs to the major facilitator superfamily. Sugar transporter (TC 2.A.1.1) family.</text>
</comment>
<feature type="transmembrane region" description="Helical" evidence="9">
    <location>
        <begin position="65"/>
        <end position="88"/>
    </location>
</feature>
<feature type="transmembrane region" description="Helical" evidence="9">
    <location>
        <begin position="395"/>
        <end position="420"/>
    </location>
</feature>
<evidence type="ECO:0000256" key="4">
    <source>
        <dbReference type="ARBA" id="ARBA00022692"/>
    </source>
</evidence>
<feature type="transmembrane region" description="Helical" evidence="9">
    <location>
        <begin position="332"/>
        <end position="354"/>
    </location>
</feature>
<gene>
    <name evidence="11" type="ORF">BCR39DRAFT_501992</name>
</gene>
<accession>A0A1Y2AHS5</accession>
<sequence>MSDYNTHVTTTTAMSMPPFTHEVINDGDTKKSGLEHLEDTTFGVEHDTAPVSAFVDLSQLKAFRIFWLSVLISVAASFSAVSDGYALAMPGSIIANQGFINRFGRQIDPTTGAVSLSAHDVSVWGGTTSAGQICGMVLQAFIGDKLGRRTSLLAMSAFLALATVCELVAKDWRVWLVAKLFGGIGTGIMQAATPLYIAEMAPPQIRGFMLSFYSFFFSIGQFLSAIVLNFTNTSHPLDYKIPIYVEWGFVGFYVPVIILLLPESAWWLALHGKDDKAKRVLKRLYGRVSGYNVEHEYRVLVHAVQLEQTVHSSQKSASWLAIFKGVDARRTFVSFFPFCMQQLFGVPLIFGYITYFFQLVGVTQPFLITIIVNVVGMVGVLIGTFLTDFVGRRPLILVGGAVMCISLLSVGIAGSVAASAVGNKVLIAFSIIWVIAYGCSIGPLGYAYTAESSRLQLRAKTEACATAGTSMVGLLFNYTVPYMLNADEANWGLKTGFFFGGTGLAATIIAYFTIPETSRRTYAELDELFENRVSARKFKSYKTQVQMDRDAREELAQNASG</sequence>
<dbReference type="PANTHER" id="PTHR48022:SF15">
    <property type="entry name" value="ALPHA-GLUCOSIDE TRANSPORTER, PUTATIVE (AFU_ORTHOLOGUE AFUA_5G00500)-RELATED"/>
    <property type="match status" value="1"/>
</dbReference>
<evidence type="ECO:0000256" key="5">
    <source>
        <dbReference type="ARBA" id="ARBA00022989"/>
    </source>
</evidence>
<dbReference type="InterPro" id="IPR005829">
    <property type="entry name" value="Sugar_transporter_CS"/>
</dbReference>
<dbReference type="PRINTS" id="PR00171">
    <property type="entry name" value="SUGRTRNSPORT"/>
</dbReference>
<comment type="subcellular location">
    <subcellularLocation>
        <location evidence="1">Membrane</location>
        <topology evidence="1">Multi-pass membrane protein</topology>
    </subcellularLocation>
</comment>
<dbReference type="Pfam" id="PF00083">
    <property type="entry name" value="Sugar_tr"/>
    <property type="match status" value="1"/>
</dbReference>
<dbReference type="Gene3D" id="1.20.1250.20">
    <property type="entry name" value="MFS general substrate transporter like domains"/>
    <property type="match status" value="1"/>
</dbReference>
<dbReference type="InterPro" id="IPR036259">
    <property type="entry name" value="MFS_trans_sf"/>
</dbReference>
<evidence type="ECO:0000256" key="1">
    <source>
        <dbReference type="ARBA" id="ARBA00004141"/>
    </source>
</evidence>
<dbReference type="PANTHER" id="PTHR48022">
    <property type="entry name" value="PLASTIDIC GLUCOSE TRANSPORTER 4"/>
    <property type="match status" value="1"/>
</dbReference>